<reference evidence="3 4" key="1">
    <citation type="submission" date="2019-07" db="EMBL/GenBank/DDBJ databases">
        <title>Genome sequencing of 100 strains of the haloalkaliphilic chemolithoautotrophic sulfur-oxidizing bacterium Thioalkalivibrio.</title>
        <authorList>
            <person name="Muyzer G."/>
        </authorList>
    </citation>
    <scope>NUCLEOTIDE SEQUENCE [LARGE SCALE GENOMIC DNA]</scope>
    <source>
        <strain evidence="3 4">ASO4-4</strain>
    </source>
</reference>
<organism evidence="3 4">
    <name type="scientific">Desulfobotulus alkaliphilus</name>
    <dbReference type="NCBI Taxonomy" id="622671"/>
    <lineage>
        <taxon>Bacteria</taxon>
        <taxon>Pseudomonadati</taxon>
        <taxon>Thermodesulfobacteriota</taxon>
        <taxon>Desulfobacteria</taxon>
        <taxon>Desulfobacterales</taxon>
        <taxon>Desulfobacteraceae</taxon>
        <taxon>Desulfobotulus</taxon>
    </lineage>
</organism>
<keyword evidence="2" id="KW-0732">Signal</keyword>
<protein>
    <submittedName>
        <fullName evidence="3">Uncharacterized protein</fullName>
    </submittedName>
</protein>
<evidence type="ECO:0000256" key="2">
    <source>
        <dbReference type="SAM" id="SignalP"/>
    </source>
</evidence>
<sequence>MKMKIPRFLSAGRLCWLLAALVLIPGCLAVAADFSDLDEVLRTFADSRQTRDVKYHGRAADQKAFADTLENRVYRPADRQVIRHVEALPEYQGKRVITHDFRTPGVQGGAVNTDRDVRVLVEVEPSRWIEVPTRKWEDVYYREFAQRTRYTGDLNDPVTLRQHAARYRQMATDRFHVEASHDYSDQTRTLTYEPDGRGGFKRKMAADSDIRVQDGGRGRLKVESTPSVVRAKAGKGLLINPESMSQMYFQKSWAELEIAQGIETRLKNPSLFPAERLRLDNLRQMHTAEGLAQMKKGVETLETLRSSYQNQGYRVGELPKNFRQASEIVKGVTGTSRTDVDAVTRNLQEHGFRSPTEFAENLRGQTESLKFAQKSAPPPAPSTRLQTAGRVAGWAGNLISIEQRLNEARQGSHLFWNFEQGDSDLAIAAKSAMVATAELIPLPIIDAMERGWRVDERAKAYIEDMVRRGESGWETDPAFVMFAVASTITAETISAMTLDPLVAGGQMVVEAFRLGRDVSNNFIADFSHAEQQRLQREMRKAAHDRSEAFDLGGLYGRRGGLEGGPLAGKVEVGETIAFVVQKDARWTSDYFVRWELAIPGGRPAVIVRGLGADAPDAAGVSFTIAEGFSPGLYTVTIRIFERDSGLQVDFREATFTVSDRIGIGAITASKNHFISQGGLPLFAADSEGQSLPTEPGDILAFTVARIGHWTDQHQVVWSVGGENYKIVPGSDPNAHLLRFDSTGMDPRKYRVAVALYSETQKRLAYQDVKLRLGPPLTRPAAFEINARLNDYDGPPLTRSVQNGDILAFKSEISFPEGIQEMSGLVWQLYDANGEPVYGLGKEEYLLAAGETRETRFRFLLEDLPEGSYVLGLFHNYLSHPEMKSRATFAFEVSQSVKIDNLLVTPSQEKQKHHPFLTPDDDALIYAYFSLGRELEQATVKLSAILKQSGETIESVSVERPRSGEKPPYRVGLMVPKELLPVGQEIVARAEILSPDGKRHSAEVSFQKEPYRLGHNLPESLNSGENRQFTVQVPSSFVKPLRVEMRATGEGFSLGHRPGELAGTLGGVATREARVGFLEIKISDADGRTAETRARILINPRPVATPRAASPTPSRQQTPAPRVSTPPAPPRTVVAQGAGAGAPGVSESWAERGRARAEQFIDEFLQIAYSRHPRAAQLVPVVKSELLAQMQASSQKGDGPLYMRFDSWGSTRDEYEFLRIRASMAAALVNVNIEIIMNSNAGLLPQNIRWAEDIGRAVGELERNTSFRLDRFPPALNSVINRQSARISSQSQRAILGALQYNDPRARYTDSISSWDGRVEQGKPVAGSGRFTQRQVLRAAPVSVSAAGYFYDPDLVPVIVEGETYYLSPQDRNRLDTMRRTATLLRLSSSRNHQLDGSHERFDRDILPAMFRVNFNPSEREVVAGYVRR</sequence>
<evidence type="ECO:0000313" key="4">
    <source>
        <dbReference type="Proteomes" id="UP000318307"/>
    </source>
</evidence>
<feature type="region of interest" description="Disordered" evidence="1">
    <location>
        <begin position="1097"/>
        <end position="1148"/>
    </location>
</feature>
<dbReference type="OrthoDB" id="9429767at2"/>
<feature type="chain" id="PRO_5021982812" evidence="2">
    <location>
        <begin position="32"/>
        <end position="1428"/>
    </location>
</feature>
<name>A0A562RCZ8_9BACT</name>
<evidence type="ECO:0000256" key="1">
    <source>
        <dbReference type="SAM" id="MobiDB-lite"/>
    </source>
</evidence>
<proteinExistence type="predicted"/>
<comment type="caution">
    <text evidence="3">The sequence shown here is derived from an EMBL/GenBank/DDBJ whole genome shotgun (WGS) entry which is preliminary data.</text>
</comment>
<feature type="signal peptide" evidence="2">
    <location>
        <begin position="1"/>
        <end position="31"/>
    </location>
</feature>
<dbReference type="EMBL" id="VLLC01000028">
    <property type="protein sequence ID" value="TWI66927.1"/>
    <property type="molecule type" value="Genomic_DNA"/>
</dbReference>
<evidence type="ECO:0000313" key="3">
    <source>
        <dbReference type="EMBL" id="TWI66927.1"/>
    </source>
</evidence>
<dbReference type="RefSeq" id="WP_144686154.1">
    <property type="nucleotide sequence ID" value="NZ_VLLC01000028.1"/>
</dbReference>
<dbReference type="Proteomes" id="UP000318307">
    <property type="component" value="Unassembled WGS sequence"/>
</dbReference>
<keyword evidence="4" id="KW-1185">Reference proteome</keyword>
<gene>
    <name evidence="3" type="ORF">LZ24_02826</name>
</gene>
<accession>A0A562RCZ8</accession>